<dbReference type="Proteomes" id="UP000252081">
    <property type="component" value="Unassembled WGS sequence"/>
</dbReference>
<organism evidence="7 8">
    <name type="scientific">Pedobacter miscanthi</name>
    <dbReference type="NCBI Taxonomy" id="2259170"/>
    <lineage>
        <taxon>Bacteria</taxon>
        <taxon>Pseudomonadati</taxon>
        <taxon>Bacteroidota</taxon>
        <taxon>Sphingobacteriia</taxon>
        <taxon>Sphingobacteriales</taxon>
        <taxon>Sphingobacteriaceae</taxon>
        <taxon>Pedobacter</taxon>
    </lineage>
</organism>
<reference evidence="7 8" key="1">
    <citation type="submission" date="2018-07" db="EMBL/GenBank/DDBJ databases">
        <title>A draft genome of a endophytic bacteria, a new species of Pedobacter.</title>
        <authorList>
            <person name="Zhang Z.D."/>
            <person name="Chen Z.J."/>
        </authorList>
    </citation>
    <scope>NUCLEOTIDE SEQUENCE [LARGE SCALE GENOMIC DNA]</scope>
    <source>
        <strain evidence="7 8">RS10</strain>
    </source>
</reference>
<dbReference type="RefSeq" id="WP_113946850.1">
    <property type="nucleotide sequence ID" value="NZ_QNQU01000001.1"/>
</dbReference>
<dbReference type="InterPro" id="IPR029479">
    <property type="entry name" value="Nitroreductase"/>
</dbReference>
<name>A0A366LDD2_9SPHI</name>
<dbReference type="OrthoDB" id="9809288at2"/>
<keyword evidence="4" id="KW-0288">FMN</keyword>
<evidence type="ECO:0000259" key="6">
    <source>
        <dbReference type="Pfam" id="PF00881"/>
    </source>
</evidence>
<keyword evidence="3" id="KW-0285">Flavoprotein</keyword>
<comment type="caution">
    <text evidence="7">The sequence shown here is derived from an EMBL/GenBank/DDBJ whole genome shotgun (WGS) entry which is preliminary data.</text>
</comment>
<keyword evidence="8" id="KW-1185">Reference proteome</keyword>
<keyword evidence="5" id="KW-0560">Oxidoreductase</keyword>
<evidence type="ECO:0000256" key="5">
    <source>
        <dbReference type="ARBA" id="ARBA00023002"/>
    </source>
</evidence>
<protein>
    <submittedName>
        <fullName evidence="7">NAD(P)H-dependent oxidoreductase</fullName>
    </submittedName>
</protein>
<dbReference type="Pfam" id="PF00881">
    <property type="entry name" value="Nitroreductase"/>
    <property type="match status" value="1"/>
</dbReference>
<dbReference type="SUPFAM" id="SSF55469">
    <property type="entry name" value="FMN-dependent nitroreductase-like"/>
    <property type="match status" value="1"/>
</dbReference>
<dbReference type="GO" id="GO:0016491">
    <property type="term" value="F:oxidoreductase activity"/>
    <property type="evidence" value="ECO:0007669"/>
    <property type="project" value="UniProtKB-KW"/>
</dbReference>
<evidence type="ECO:0000313" key="7">
    <source>
        <dbReference type="EMBL" id="RBQ11770.1"/>
    </source>
</evidence>
<dbReference type="PANTHER" id="PTHR43673">
    <property type="entry name" value="NAD(P)H NITROREDUCTASE YDGI-RELATED"/>
    <property type="match status" value="1"/>
</dbReference>
<sequence>MSLIEALKWRYATKNYNTSKKVADAVFQQLTEAVRLAPSSFGLQPYKFLLIEDKAKLEAISAAAYGQPQITSGAHVLVLAVETNIDEHTVASYIDKAAIARKTARKNLEAREQFVNSVIDKLDYEQRIDWAEKQAFLAVGIFVAAAAVAQVDASPMEGFDKSAIDEILDLKSKNLASALLFVIGYRDEENEFAAIPKVRKEKKEIFHII</sequence>
<comment type="similarity">
    <text evidence="2">Belongs to the nitroreductase family.</text>
</comment>
<evidence type="ECO:0000313" key="8">
    <source>
        <dbReference type="Proteomes" id="UP000252081"/>
    </source>
</evidence>
<proteinExistence type="inferred from homology"/>
<dbReference type="PANTHER" id="PTHR43673:SF2">
    <property type="entry name" value="NITROREDUCTASE"/>
    <property type="match status" value="1"/>
</dbReference>
<evidence type="ECO:0000256" key="3">
    <source>
        <dbReference type="ARBA" id="ARBA00022630"/>
    </source>
</evidence>
<dbReference type="Gene3D" id="3.40.109.10">
    <property type="entry name" value="NADH Oxidase"/>
    <property type="match status" value="1"/>
</dbReference>
<evidence type="ECO:0000256" key="1">
    <source>
        <dbReference type="ARBA" id="ARBA00001917"/>
    </source>
</evidence>
<accession>A0A366LDD2</accession>
<evidence type="ECO:0000256" key="2">
    <source>
        <dbReference type="ARBA" id="ARBA00007118"/>
    </source>
</evidence>
<dbReference type="InterPro" id="IPR000415">
    <property type="entry name" value="Nitroreductase-like"/>
</dbReference>
<dbReference type="EMBL" id="QNQU01000001">
    <property type="protein sequence ID" value="RBQ11770.1"/>
    <property type="molecule type" value="Genomic_DNA"/>
</dbReference>
<comment type="cofactor">
    <cofactor evidence="1">
        <name>FMN</name>
        <dbReference type="ChEBI" id="CHEBI:58210"/>
    </cofactor>
</comment>
<feature type="domain" description="Nitroreductase" evidence="6">
    <location>
        <begin position="7"/>
        <end position="185"/>
    </location>
</feature>
<dbReference type="AlphaFoldDB" id="A0A366LDD2"/>
<gene>
    <name evidence="7" type="ORF">DRW42_00380</name>
</gene>
<evidence type="ECO:0000256" key="4">
    <source>
        <dbReference type="ARBA" id="ARBA00022643"/>
    </source>
</evidence>